<accession>A0A9D1NMF4</accession>
<evidence type="ECO:0000313" key="1">
    <source>
        <dbReference type="EMBL" id="HIV08838.1"/>
    </source>
</evidence>
<dbReference type="AlphaFoldDB" id="A0A9D1NMF4"/>
<evidence type="ECO:0000313" key="2">
    <source>
        <dbReference type="Proteomes" id="UP000886845"/>
    </source>
</evidence>
<reference evidence="1" key="2">
    <citation type="journal article" date="2021" name="PeerJ">
        <title>Extensive microbial diversity within the chicken gut microbiome revealed by metagenomics and culture.</title>
        <authorList>
            <person name="Gilroy R."/>
            <person name="Ravi A."/>
            <person name="Getino M."/>
            <person name="Pursley I."/>
            <person name="Horton D.L."/>
            <person name="Alikhan N.F."/>
            <person name="Baker D."/>
            <person name="Gharbi K."/>
            <person name="Hall N."/>
            <person name="Watson M."/>
            <person name="Adriaenssens E.M."/>
            <person name="Foster-Nyarko E."/>
            <person name="Jarju S."/>
            <person name="Secka A."/>
            <person name="Antonio M."/>
            <person name="Oren A."/>
            <person name="Chaudhuri R.R."/>
            <person name="La Ragione R."/>
            <person name="Hildebrand F."/>
            <person name="Pallen M.J."/>
        </authorList>
    </citation>
    <scope>NUCLEOTIDE SEQUENCE</scope>
    <source>
        <strain evidence="1">35461</strain>
    </source>
</reference>
<organism evidence="1 2">
    <name type="scientific">Candidatus Spyradenecus faecavium</name>
    <dbReference type="NCBI Taxonomy" id="2840947"/>
    <lineage>
        <taxon>Bacteria</taxon>
        <taxon>Pseudomonadati</taxon>
        <taxon>Lentisphaerota</taxon>
        <taxon>Lentisphaeria</taxon>
        <taxon>Lentisphaerales</taxon>
        <taxon>Lentisphaeraceae</taxon>
        <taxon>Lentisphaeraceae incertae sedis</taxon>
        <taxon>Candidatus Spyradenecus</taxon>
    </lineage>
</organism>
<reference evidence="1" key="1">
    <citation type="submission" date="2020-10" db="EMBL/GenBank/DDBJ databases">
        <authorList>
            <person name="Gilroy R."/>
        </authorList>
    </citation>
    <scope>NUCLEOTIDE SEQUENCE</scope>
    <source>
        <strain evidence="1">35461</strain>
    </source>
</reference>
<dbReference type="EMBL" id="DVOR01000059">
    <property type="protein sequence ID" value="HIV08838.1"/>
    <property type="molecule type" value="Genomic_DNA"/>
</dbReference>
<proteinExistence type="predicted"/>
<dbReference type="InterPro" id="IPR011990">
    <property type="entry name" value="TPR-like_helical_dom_sf"/>
</dbReference>
<name>A0A9D1NMF4_9BACT</name>
<comment type="caution">
    <text evidence="1">The sequence shown here is derived from an EMBL/GenBank/DDBJ whole genome shotgun (WGS) entry which is preliminary data.</text>
</comment>
<dbReference type="Proteomes" id="UP000886845">
    <property type="component" value="Unassembled WGS sequence"/>
</dbReference>
<dbReference type="Gene3D" id="1.25.40.10">
    <property type="entry name" value="Tetratricopeptide repeat domain"/>
    <property type="match status" value="1"/>
</dbReference>
<gene>
    <name evidence="1" type="ORF">IAC79_01820</name>
</gene>
<sequence length="322" mass="35146">MKRRLAAWTREAEAGDVGAMEALAFHYDAVRPETLASRERMGRWLGAAAKAGSAQAAFRLAEALLCGRSTPGLAGLEGSPREAHLALMRQAAAGGVPMAMYILSQSAPFPEWLDLLNQAACRGVPEALRDLSLLLFDAGRADLAEPWLRRLTALEAAAARTGRSPYTWHPADLTRMWGPRKEPPFLPDPGALWRLGVCRERAGDVDGAMRLFWRVASRKGLSGDAYTLRVRLPGGKDCVKLTRRVDGQAFFSCLNNFKGEARAHLLWMAGQGLIAPPSFTEANLGRQGHLEMGQLRHPGHEKERLGALLVDALDRLPKCPEA</sequence>
<protein>
    <submittedName>
        <fullName evidence="1">Uncharacterized protein</fullName>
    </submittedName>
</protein>